<comment type="caution">
    <text evidence="2">The sequence shown here is derived from an EMBL/GenBank/DDBJ whole genome shotgun (WGS) entry which is preliminary data.</text>
</comment>
<dbReference type="CDD" id="cd17768">
    <property type="entry name" value="adenosylhopane_nucleosidase_HpnG-like"/>
    <property type="match status" value="1"/>
</dbReference>
<dbReference type="PANTHER" id="PTHR46832:SF1">
    <property type="entry name" value="5'-METHYLTHIOADENOSINE_S-ADENOSYLHOMOCYSTEINE NUCLEOSIDASE"/>
    <property type="match status" value="1"/>
</dbReference>
<sequence length="245" mass="26019">MQPQRIGIVVALAAEARILLSGKLRYQTVMEIAPQLCMVVSGMGPVRADQAAEQLLQAGVDGLLSWGTAGGLNPACRAGDLLVPEQIFWAGRSWSADAGWRSALLQQFSGKVLAGGLCSVSEACASVAAKAQLRADYPEAQAVDMESGAVAQRAARADIPFLAIRSVVDPAHQSLPATAIHSVDGYGRPQIMRLLRGLLLHPGDLPPLMGLGRQMQAAVNTLRLIQPRLFQSRLLQPPSRETSSV</sequence>
<feature type="domain" description="Nucleoside phosphorylase" evidence="1">
    <location>
        <begin position="33"/>
        <end position="175"/>
    </location>
</feature>
<accession>A0ABS5ZNY2</accession>
<gene>
    <name evidence="2" type="ORF">HJG40_03480</name>
</gene>
<dbReference type="Proteomes" id="UP001197028">
    <property type="component" value="Unassembled WGS sequence"/>
</dbReference>
<dbReference type="InterPro" id="IPR017831">
    <property type="entry name" value="Hopanoid-assoc_phosphoryl_HpnG"/>
</dbReference>
<dbReference type="InterPro" id="IPR035994">
    <property type="entry name" value="Nucleoside_phosphorylase_sf"/>
</dbReference>
<dbReference type="EMBL" id="JABELD010000022">
    <property type="protein sequence ID" value="MBU2737883.1"/>
    <property type="molecule type" value="Genomic_DNA"/>
</dbReference>
<keyword evidence="3" id="KW-1185">Reference proteome</keyword>
<proteinExistence type="predicted"/>
<dbReference type="RefSeq" id="WP_215862906.1">
    <property type="nucleotide sequence ID" value="NZ_JABELD010000022.1"/>
</dbReference>
<organism evidence="2 3">
    <name type="scientific">Acidithiobacillus concretivorus</name>
    <dbReference type="NCBI Taxonomy" id="3063952"/>
    <lineage>
        <taxon>Bacteria</taxon>
        <taxon>Pseudomonadati</taxon>
        <taxon>Pseudomonadota</taxon>
        <taxon>Acidithiobacillia</taxon>
        <taxon>Acidithiobacillales</taxon>
        <taxon>Acidithiobacillaceae</taxon>
        <taxon>Acidithiobacillus</taxon>
    </lineage>
</organism>
<evidence type="ECO:0000313" key="2">
    <source>
        <dbReference type="EMBL" id="MBU2737883.1"/>
    </source>
</evidence>
<dbReference type="PANTHER" id="PTHR46832">
    <property type="entry name" value="5'-METHYLTHIOADENOSINE/S-ADENOSYLHOMOCYSTEINE NUCLEOSIDASE"/>
    <property type="match status" value="1"/>
</dbReference>
<evidence type="ECO:0000259" key="1">
    <source>
        <dbReference type="Pfam" id="PF01048"/>
    </source>
</evidence>
<dbReference type="SUPFAM" id="SSF53167">
    <property type="entry name" value="Purine and uridine phosphorylases"/>
    <property type="match status" value="1"/>
</dbReference>
<dbReference type="Pfam" id="PF01048">
    <property type="entry name" value="PNP_UDP_1"/>
    <property type="match status" value="1"/>
</dbReference>
<dbReference type="Gene3D" id="3.40.50.1580">
    <property type="entry name" value="Nucleoside phosphorylase domain"/>
    <property type="match status" value="1"/>
</dbReference>
<evidence type="ECO:0000313" key="3">
    <source>
        <dbReference type="Proteomes" id="UP001197028"/>
    </source>
</evidence>
<protein>
    <submittedName>
        <fullName evidence="2">Nucleosidase</fullName>
    </submittedName>
</protein>
<dbReference type="InterPro" id="IPR000845">
    <property type="entry name" value="Nucleoside_phosphorylase_d"/>
</dbReference>
<name>A0ABS5ZNY2_9PROT</name>
<reference evidence="2 3" key="1">
    <citation type="journal article" date="2021" name="ISME J.">
        <title>Genomic evolution of the class Acidithiobacillia: deep-branching Proteobacteria living in extreme acidic conditions.</title>
        <authorList>
            <person name="Moya-Beltran A."/>
            <person name="Beard S."/>
            <person name="Rojas-Villalobos C."/>
            <person name="Issotta F."/>
            <person name="Gallardo Y."/>
            <person name="Ulloa R."/>
            <person name="Giaveno A."/>
            <person name="Degli Esposti M."/>
            <person name="Johnson D.B."/>
            <person name="Quatrini R."/>
        </authorList>
    </citation>
    <scope>NUCLEOTIDE SEQUENCE [LARGE SCALE GENOMIC DNA]</scope>
    <source>
        <strain evidence="2 3">ATCC 19703</strain>
    </source>
</reference>
<dbReference type="NCBIfam" id="TIGR03468">
    <property type="entry name" value="HpnG"/>
    <property type="match status" value="1"/>
</dbReference>